<evidence type="ECO:0000313" key="1">
    <source>
        <dbReference type="EMBL" id="KXX95514.1"/>
    </source>
</evidence>
<dbReference type="Gene3D" id="3.90.226.10">
    <property type="entry name" value="2-enoyl-CoA Hydratase, Chain A, domain 1"/>
    <property type="match status" value="1"/>
</dbReference>
<name>A0A150B2J4_BACCE</name>
<dbReference type="InterPro" id="IPR029045">
    <property type="entry name" value="ClpP/crotonase-like_dom_sf"/>
</dbReference>
<dbReference type="SUPFAM" id="SSF52096">
    <property type="entry name" value="ClpP/crotonase"/>
    <property type="match status" value="1"/>
</dbReference>
<dbReference type="GO" id="GO:0006508">
    <property type="term" value="P:proteolysis"/>
    <property type="evidence" value="ECO:0007669"/>
    <property type="project" value="InterPro"/>
</dbReference>
<evidence type="ECO:0000313" key="2">
    <source>
        <dbReference type="Proteomes" id="UP000075591"/>
    </source>
</evidence>
<dbReference type="EMBL" id="LOMT01000101">
    <property type="protein sequence ID" value="KXX95514.1"/>
    <property type="molecule type" value="Genomic_DNA"/>
</dbReference>
<accession>A0A150B2J4</accession>
<protein>
    <submittedName>
        <fullName evidence="1">Uncharacterized protein</fullName>
    </submittedName>
</protein>
<dbReference type="Proteomes" id="UP000075591">
    <property type="component" value="Unassembled WGS sequence"/>
</dbReference>
<dbReference type="RefSeq" id="WP_001076214.1">
    <property type="nucleotide sequence ID" value="NZ_CP009595.1"/>
</dbReference>
<organism evidence="1 2">
    <name type="scientific">Bacillus cereus</name>
    <dbReference type="NCBI Taxonomy" id="1396"/>
    <lineage>
        <taxon>Bacteria</taxon>
        <taxon>Bacillati</taxon>
        <taxon>Bacillota</taxon>
        <taxon>Bacilli</taxon>
        <taxon>Bacillales</taxon>
        <taxon>Bacillaceae</taxon>
        <taxon>Bacillus</taxon>
        <taxon>Bacillus cereus group</taxon>
    </lineage>
</organism>
<dbReference type="PANTHER" id="PTHR32060">
    <property type="entry name" value="TAIL-SPECIFIC PROTEASE"/>
    <property type="match status" value="1"/>
</dbReference>
<dbReference type="SMART" id="SM00245">
    <property type="entry name" value="TSPc"/>
    <property type="match status" value="1"/>
</dbReference>
<dbReference type="GO" id="GO:0008236">
    <property type="term" value="F:serine-type peptidase activity"/>
    <property type="evidence" value="ECO:0007669"/>
    <property type="project" value="InterPro"/>
</dbReference>
<dbReference type="PATRIC" id="fig|1396.422.peg.5550"/>
<gene>
    <name evidence="1" type="ORF">AT274_04300</name>
</gene>
<reference evidence="1 2" key="1">
    <citation type="submission" date="2015-12" db="EMBL/GenBank/DDBJ databases">
        <title>Bacillus cereus Group isolate.</title>
        <authorList>
            <person name="Kovac J."/>
        </authorList>
    </citation>
    <scope>NUCLEOTIDE SEQUENCE [LARGE SCALE GENOMIC DNA]</scope>
    <source>
        <strain evidence="1 2">FSL W8-0275</strain>
    </source>
</reference>
<dbReference type="Gene3D" id="3.30.750.44">
    <property type="match status" value="1"/>
</dbReference>
<proteinExistence type="predicted"/>
<dbReference type="AlphaFoldDB" id="A0A150B2J4"/>
<sequence>MNQRNLFLAESLVRIVNENYLFTGNQKRRWDRLSPLYLRKIQDSKVDSIIFDIIQDMVLELHDPHTLFFQRKEFRYCFDINVQWINNELFLIKNKNGYPEDYIGSKILKINSFNIIDEFKKQQKKFVGFPASMIRKAIIQNIMEGKYGAEELTILVETIDKKRKTFVINAQSIKHLFDYKSNINIIKNSFKPIVFETINKDTLLIKILTFKFLGMSELFVSSLRLLKGFKNIIFDIRDNSGGYISEAKQILSFIISKDIQMDYKIIQHAEEEKKFKVSSIQVTSNQISLFSKRKFFILCNGGTASSAEFIFLKGLLLSNEDLTIIGEQTAGLSGQAKIFTIDEKDIIQVTTKKFLSRQGKEIKEGIQPDYTVIPLICDIINNKDTLLNFCLERFKLI</sequence>
<dbReference type="GO" id="GO:0004175">
    <property type="term" value="F:endopeptidase activity"/>
    <property type="evidence" value="ECO:0007669"/>
    <property type="project" value="TreeGrafter"/>
</dbReference>
<dbReference type="PANTHER" id="PTHR32060:SF22">
    <property type="entry name" value="CARBOXYL-TERMINAL-PROCESSING PEPTIDASE 3, CHLOROPLASTIC"/>
    <property type="match status" value="1"/>
</dbReference>
<comment type="caution">
    <text evidence="1">The sequence shown here is derived from an EMBL/GenBank/DDBJ whole genome shotgun (WGS) entry which is preliminary data.</text>
</comment>
<dbReference type="InterPro" id="IPR005151">
    <property type="entry name" value="Tail-specific_protease"/>
</dbReference>
<dbReference type="Pfam" id="PF03572">
    <property type="entry name" value="Peptidase_S41"/>
    <property type="match status" value="1"/>
</dbReference>